<dbReference type="Proteomes" id="UP000789525">
    <property type="component" value="Unassembled WGS sequence"/>
</dbReference>
<dbReference type="EMBL" id="CAJVPT010006640">
    <property type="protein sequence ID" value="CAG8533042.1"/>
    <property type="molecule type" value="Genomic_DNA"/>
</dbReference>
<name>A0ACA9LJE0_9GLOM</name>
<keyword evidence="2" id="KW-1185">Reference proteome</keyword>
<evidence type="ECO:0000313" key="2">
    <source>
        <dbReference type="Proteomes" id="UP000789525"/>
    </source>
</evidence>
<reference evidence="1" key="1">
    <citation type="submission" date="2021-06" db="EMBL/GenBank/DDBJ databases">
        <authorList>
            <person name="Kallberg Y."/>
            <person name="Tangrot J."/>
            <person name="Rosling A."/>
        </authorList>
    </citation>
    <scope>NUCLEOTIDE SEQUENCE</scope>
    <source>
        <strain evidence="1">CL356</strain>
    </source>
</reference>
<sequence>MADTSNDSRAQNGVSNATNESAAQQMVLAIGSLGSAKDSTYTDLISSLRSDVDKYMVDRILEGAVEPRPNRYQKAYIVLTSDDYVSLVNSLPQLFEFIAQSLAPSAELRIDGAPPNSNIADILSSNGLTIASQSGSDSQITATKPTSPPTTTSSSLPPQSIALPKRNSAKSQKAAIWSFTTPSTPTIDPSTLLQPSDLARPEAKNSKVVMLNGQVDGEAVVMSQDEKARLLEAAKMASKATTGASEEQAQGTQSIFVKFLLVLCPCILRGVCMFAKHICYQPWNPAWTAIWICIQECTDPKYSTVQCTDGCLIFRVIAGSAECQIEYFMRVSLALGNGSGTYVAAVSRTDIFSSSKHLQTTFKSMSILWYS</sequence>
<gene>
    <name evidence="1" type="ORF">ACOLOM_LOCUS4152</name>
</gene>
<protein>
    <submittedName>
        <fullName evidence="1">15385_t:CDS:1</fullName>
    </submittedName>
</protein>
<proteinExistence type="predicted"/>
<comment type="caution">
    <text evidence="1">The sequence shown here is derived from an EMBL/GenBank/DDBJ whole genome shotgun (WGS) entry which is preliminary data.</text>
</comment>
<organism evidence="1 2">
    <name type="scientific">Acaulospora colombiana</name>
    <dbReference type="NCBI Taxonomy" id="27376"/>
    <lineage>
        <taxon>Eukaryota</taxon>
        <taxon>Fungi</taxon>
        <taxon>Fungi incertae sedis</taxon>
        <taxon>Mucoromycota</taxon>
        <taxon>Glomeromycotina</taxon>
        <taxon>Glomeromycetes</taxon>
        <taxon>Diversisporales</taxon>
        <taxon>Acaulosporaceae</taxon>
        <taxon>Acaulospora</taxon>
    </lineage>
</organism>
<accession>A0ACA9LJE0</accession>
<evidence type="ECO:0000313" key="1">
    <source>
        <dbReference type="EMBL" id="CAG8533042.1"/>
    </source>
</evidence>